<reference evidence="1 2" key="1">
    <citation type="journal article" date="2015" name="Antonie Van Leeuwenhoek">
        <title>Oricola cellulosilytica gen. nov., sp. nov., a cellulose-degrading bacterium of the family Phyllobacteriaceae isolated from surface seashore water, and emended descriptions of Mesorhizobium loti and Phyllobacterium myrsinacearum.</title>
        <authorList>
            <person name="Hameed A."/>
            <person name="Shahina M."/>
            <person name="Lai W.A."/>
            <person name="Lin S.Y."/>
            <person name="Young L.S."/>
            <person name="Liu Y.C."/>
            <person name="Hsu Y.H."/>
            <person name="Young C.C."/>
        </authorList>
    </citation>
    <scope>NUCLEOTIDE SEQUENCE [LARGE SCALE GENOMIC DNA]</scope>
    <source>
        <strain evidence="1 2">KCTC 52183</strain>
    </source>
</reference>
<dbReference type="Proteomes" id="UP000291301">
    <property type="component" value="Unassembled WGS sequence"/>
</dbReference>
<comment type="caution">
    <text evidence="1">The sequence shown here is derived from an EMBL/GenBank/DDBJ whole genome shotgun (WGS) entry which is preliminary data.</text>
</comment>
<dbReference type="RefSeq" id="WP_131566829.1">
    <property type="nucleotide sequence ID" value="NZ_JAINFK010000004.1"/>
</dbReference>
<dbReference type="AlphaFoldDB" id="A0A4R0PCE8"/>
<gene>
    <name evidence="1" type="ORF">E0D97_06220</name>
</gene>
<sequence>MTETPLPLNDRFVDLSPAAGTTVLAYDFELTAEAGLKVTRIRAGVRETLVNGVDYVFPTGIGDASGGSVQLGVSSLAGDRYILFGDIEPARLSDFLASRAFDTAKINADLDVLTIIAQEQRRDIERSWKSDYGSSGKNILAGLPETVAKFDEVGNLVEGPSAGEIENAQTYAAQALSSKTDAETAKVAADAARDQALAAVPNAFPLTRSSMKGLPWATTTTAAYLLEPGREGQFAKDNTDLSAVLTGPSILSTAVDPATDTVTSAGHGRRLGQACYVTAAVNGLTPNRLYWFIVVDANNFKLADNFADAFAGTPIDLTGTTNFTAYVHNDPFEGVYVIATGDAIGGANGAIVRVVGSDHEASWWGIAASASAPYNAAAFNSMTALDEVKSANLPAGNINYTNIFIERGGLRLRGQKSATVLVQSASTGNGLTIGTGASEIFDLHLRDFDMWALSQKTAGWAIYAQKLVRSSIIGVDPSSLTRYSSNGNASNQYGGIWFDGYDRVVFDGEIWGCNDNLKANGLAGQVFGAELTIAVDAALGKALNYNLHIAGSANVYCYCEISQGLTGVRIDKAESGEYNREVFIDNEIDAATGSGLHVAADSLAILKIPTLWLASCGTVANNLPAMQIDPCTTVFPQIIATGMLAYNNVNSAVVINACDTANFSGAEFSGNGTGANGGIDLWLPNAGANRVVAAGAKFLRSGNATLGEALRIAAPVTNFAFTGCVFSGSGTQPVNNAAGLSKDKIIRNCVGYTTDNGSYSTLLSGTTTLVVNHGCNAAPGRISISFAGPQDAGAHAYVAPGSITATQFTITYSVSAGANRSFSWTAHHPGF</sequence>
<keyword evidence="2" id="KW-1185">Reference proteome</keyword>
<dbReference type="OrthoDB" id="8266335at2"/>
<protein>
    <submittedName>
        <fullName evidence="1">Uncharacterized protein</fullName>
    </submittedName>
</protein>
<evidence type="ECO:0000313" key="1">
    <source>
        <dbReference type="EMBL" id="TCD15141.1"/>
    </source>
</evidence>
<organism evidence="1 2">
    <name type="scientific">Oricola cellulosilytica</name>
    <dbReference type="NCBI Taxonomy" id="1429082"/>
    <lineage>
        <taxon>Bacteria</taxon>
        <taxon>Pseudomonadati</taxon>
        <taxon>Pseudomonadota</taxon>
        <taxon>Alphaproteobacteria</taxon>
        <taxon>Hyphomicrobiales</taxon>
        <taxon>Ahrensiaceae</taxon>
        <taxon>Oricola</taxon>
    </lineage>
</organism>
<proteinExistence type="predicted"/>
<dbReference type="EMBL" id="SJST01000002">
    <property type="protein sequence ID" value="TCD15141.1"/>
    <property type="molecule type" value="Genomic_DNA"/>
</dbReference>
<accession>A0A4R0PCE8</accession>
<name>A0A4R0PCE8_9HYPH</name>
<evidence type="ECO:0000313" key="2">
    <source>
        <dbReference type="Proteomes" id="UP000291301"/>
    </source>
</evidence>